<reference evidence="2" key="1">
    <citation type="submission" date="2022-10" db="EMBL/GenBank/DDBJ databases">
        <title>The complete genomes of actinobacterial strains from the NBC collection.</title>
        <authorList>
            <person name="Joergensen T.S."/>
            <person name="Alvarez Arevalo M."/>
            <person name="Sterndorff E.B."/>
            <person name="Faurdal D."/>
            <person name="Vuksanovic O."/>
            <person name="Mourched A.-S."/>
            <person name="Charusanti P."/>
            <person name="Shaw S."/>
            <person name="Blin K."/>
            <person name="Weber T."/>
        </authorList>
    </citation>
    <scope>NUCLEOTIDE SEQUENCE</scope>
    <source>
        <strain evidence="2">NBC_00093</strain>
    </source>
</reference>
<protein>
    <submittedName>
        <fullName evidence="2">ATP-binding protein</fullName>
    </submittedName>
</protein>
<dbReference type="GO" id="GO:0005524">
    <property type="term" value="F:ATP binding"/>
    <property type="evidence" value="ECO:0007669"/>
    <property type="project" value="UniProtKB-KW"/>
</dbReference>
<name>A0AAU2A031_9ACTN</name>
<dbReference type="Pfam" id="PF01695">
    <property type="entry name" value="IstB_IS21"/>
    <property type="match status" value="1"/>
</dbReference>
<keyword evidence="2" id="KW-0547">Nucleotide-binding</keyword>
<dbReference type="AlphaFoldDB" id="A0AAU2A031"/>
<proteinExistence type="predicted"/>
<dbReference type="EMBL" id="CP108222">
    <property type="protein sequence ID" value="WTT17704.1"/>
    <property type="molecule type" value="Genomic_DNA"/>
</dbReference>
<feature type="domain" description="IstB-like ATP-binding" evidence="1">
    <location>
        <begin position="119"/>
        <end position="253"/>
    </location>
</feature>
<organism evidence="2">
    <name type="scientific">Streptomyces sp. NBC_00093</name>
    <dbReference type="NCBI Taxonomy" id="2975649"/>
    <lineage>
        <taxon>Bacteria</taxon>
        <taxon>Bacillati</taxon>
        <taxon>Actinomycetota</taxon>
        <taxon>Actinomycetes</taxon>
        <taxon>Kitasatosporales</taxon>
        <taxon>Streptomycetaceae</taxon>
        <taxon>Streptomyces</taxon>
    </lineage>
</organism>
<dbReference type="SUPFAM" id="SSF52540">
    <property type="entry name" value="P-loop containing nucleoside triphosphate hydrolases"/>
    <property type="match status" value="1"/>
</dbReference>
<sequence>MHDDQTPTSRLSVDFEGLDIPAGPYALPTHGAVEHLGEDTAARFAEHFAGRLPLSSLTATETAFLREHFLDQFAERRDRAIEYFERHVPRRYRDAKPDERATAWAQDVAGDPHGTKSKLLLGATGTGKTHWAYGALRALADAGAWVPWKAVTEADLYSRLRPRPGHDPEAEFLVMAGCPLLFLDDLGAAKFSEWTEEVTYRLVNYRYDHCLPGIFTSNVLPQDFAATFGDRITSRLVEMCDQVALKGADRRREARA</sequence>
<dbReference type="PANTHER" id="PTHR30050">
    <property type="entry name" value="CHROMOSOMAL REPLICATION INITIATOR PROTEIN DNAA"/>
    <property type="match status" value="1"/>
</dbReference>
<dbReference type="Gene3D" id="3.40.50.300">
    <property type="entry name" value="P-loop containing nucleotide triphosphate hydrolases"/>
    <property type="match status" value="1"/>
</dbReference>
<dbReference type="GO" id="GO:0006260">
    <property type="term" value="P:DNA replication"/>
    <property type="evidence" value="ECO:0007669"/>
    <property type="project" value="TreeGrafter"/>
</dbReference>
<gene>
    <name evidence="2" type="ORF">OHA22_20260</name>
</gene>
<dbReference type="InterPro" id="IPR027417">
    <property type="entry name" value="P-loop_NTPase"/>
</dbReference>
<evidence type="ECO:0000259" key="1">
    <source>
        <dbReference type="Pfam" id="PF01695"/>
    </source>
</evidence>
<accession>A0AAU2A031</accession>
<evidence type="ECO:0000313" key="2">
    <source>
        <dbReference type="EMBL" id="WTT17704.1"/>
    </source>
</evidence>
<dbReference type="PANTHER" id="PTHR30050:SF4">
    <property type="entry name" value="ATP-BINDING PROTEIN RV3427C IN INSERTION SEQUENCE-RELATED"/>
    <property type="match status" value="1"/>
</dbReference>
<keyword evidence="2" id="KW-0067">ATP-binding</keyword>
<dbReference type="InterPro" id="IPR002611">
    <property type="entry name" value="IstB_ATP-bd"/>
</dbReference>